<sequence length="414" mass="46025">MPDDLAAQLRPITTEEWPRFLRSMYGVFGDEPSGRYLDTPSPVAELDRSLSLWDGDRVVATAGIYGRELTVPGAVVPCAGITWITVAPTHRRRGVLTAIMRRQLDEIRAAEREPVAALWAAEASIYGRFGYAPATRRGNWTGATERLRLRRDVDTGTGGVRPAERDEFRASAVGLHEQLRRWVPGNLARDERWWDRLLEDDPDERRGWSAQHLLLHREADGTASGYATYRRKASWTDAGEPDGKISVGEVRAATPAAYAALWRYLLSIDLVRTVEASMASDDDPLRHLLADPRALHARPLDALWVRVVDVGRALSARRYPAPLDMVFEVRDEFCPENTGRWHLWGHPAGAFCDRTDRDPDIVLGIEELSAAYLGGVSLATLQGAGRVREVSPGAVVQASTGFGWPVTPWCPDEF</sequence>
<dbReference type="Gene3D" id="3.40.630.30">
    <property type="match status" value="2"/>
</dbReference>
<dbReference type="Proteomes" id="UP000219435">
    <property type="component" value="Unassembled WGS sequence"/>
</dbReference>
<feature type="active site" description="Proton acceptor; via carboxylate" evidence="4">
    <location>
        <position position="414"/>
    </location>
</feature>
<keyword evidence="7" id="KW-1185">Reference proteome</keyword>
<feature type="active site" description="Proton donor" evidence="4">
    <location>
        <position position="126"/>
    </location>
</feature>
<dbReference type="Pfam" id="PF13530">
    <property type="entry name" value="SCP2_2"/>
    <property type="match status" value="1"/>
</dbReference>
<evidence type="ECO:0000256" key="3">
    <source>
        <dbReference type="ARBA" id="ARBA00023315"/>
    </source>
</evidence>
<evidence type="ECO:0000313" key="7">
    <source>
        <dbReference type="Proteomes" id="UP000219435"/>
    </source>
</evidence>
<evidence type="ECO:0000313" key="6">
    <source>
        <dbReference type="EMBL" id="SOC46217.1"/>
    </source>
</evidence>
<dbReference type="AlphaFoldDB" id="A0A285UX06"/>
<keyword evidence="3 4" id="KW-0012">Acyltransferase</keyword>
<dbReference type="RefSeq" id="WP_097193106.1">
    <property type="nucleotide sequence ID" value="NZ_OBQI01000001.1"/>
</dbReference>
<dbReference type="InterPro" id="IPR036527">
    <property type="entry name" value="SCP2_sterol-bd_dom_sf"/>
</dbReference>
<dbReference type="HAMAP" id="MF_01812">
    <property type="entry name" value="Eis"/>
    <property type="match status" value="1"/>
</dbReference>
<accession>A0A285UX06</accession>
<dbReference type="OrthoDB" id="8399956at2"/>
<evidence type="ECO:0000256" key="4">
    <source>
        <dbReference type="HAMAP-Rule" id="MF_01812"/>
    </source>
</evidence>
<dbReference type="InterPro" id="IPR041380">
    <property type="entry name" value="Acetyltransf_17"/>
</dbReference>
<dbReference type="InterPro" id="IPR051554">
    <property type="entry name" value="Acetyltransferase_Eis"/>
</dbReference>
<dbReference type="PROSITE" id="PS51186">
    <property type="entry name" value="GNAT"/>
    <property type="match status" value="1"/>
</dbReference>
<comment type="caution">
    <text evidence="4">Lacks conserved residue(s) required for the propagation of feature annotation.</text>
</comment>
<protein>
    <submittedName>
        <fullName evidence="6">Predicted acetyltransferase</fullName>
    </submittedName>
</protein>
<reference evidence="7" key="1">
    <citation type="submission" date="2017-08" db="EMBL/GenBank/DDBJ databases">
        <authorList>
            <person name="Varghese N."/>
            <person name="Submissions S."/>
        </authorList>
    </citation>
    <scope>NUCLEOTIDE SEQUENCE [LARGE SCALE GENOMIC DNA]</scope>
    <source>
        <strain evidence="7">DSM 4725</strain>
    </source>
</reference>
<evidence type="ECO:0000256" key="1">
    <source>
        <dbReference type="ARBA" id="ARBA00009213"/>
    </source>
</evidence>
<organism evidence="6 7">
    <name type="scientific">Blastococcus aggregatus</name>
    <dbReference type="NCBI Taxonomy" id="38502"/>
    <lineage>
        <taxon>Bacteria</taxon>
        <taxon>Bacillati</taxon>
        <taxon>Actinomycetota</taxon>
        <taxon>Actinomycetes</taxon>
        <taxon>Geodermatophilales</taxon>
        <taxon>Geodermatophilaceae</taxon>
        <taxon>Blastococcus</taxon>
    </lineage>
</organism>
<feature type="binding site" evidence="4">
    <location>
        <begin position="84"/>
        <end position="86"/>
    </location>
    <ligand>
        <name>acetyl-CoA</name>
        <dbReference type="ChEBI" id="CHEBI:57288"/>
    </ligand>
</feature>
<dbReference type="GO" id="GO:0030649">
    <property type="term" value="P:aminoglycoside antibiotic catabolic process"/>
    <property type="evidence" value="ECO:0007669"/>
    <property type="project" value="TreeGrafter"/>
</dbReference>
<name>A0A285UX06_9ACTN</name>
<dbReference type="InterPro" id="IPR000182">
    <property type="entry name" value="GNAT_dom"/>
</dbReference>
<evidence type="ECO:0000256" key="2">
    <source>
        <dbReference type="ARBA" id="ARBA00022679"/>
    </source>
</evidence>
<dbReference type="Gene3D" id="3.30.1050.10">
    <property type="entry name" value="SCP2 sterol-binding domain"/>
    <property type="match status" value="1"/>
</dbReference>
<keyword evidence="2 4" id="KW-0808">Transferase</keyword>
<dbReference type="SUPFAM" id="SSF55718">
    <property type="entry name" value="SCP-like"/>
    <property type="match status" value="1"/>
</dbReference>
<dbReference type="PANTHER" id="PTHR37817">
    <property type="entry name" value="N-ACETYLTRANSFERASE EIS"/>
    <property type="match status" value="1"/>
</dbReference>
<dbReference type="Pfam" id="PF13527">
    <property type="entry name" value="Acetyltransf_9"/>
    <property type="match status" value="1"/>
</dbReference>
<dbReference type="InterPro" id="IPR016181">
    <property type="entry name" value="Acyl_CoA_acyltransferase"/>
</dbReference>
<dbReference type="PANTHER" id="PTHR37817:SF1">
    <property type="entry name" value="N-ACETYLTRANSFERASE EIS"/>
    <property type="match status" value="1"/>
</dbReference>
<dbReference type="InterPro" id="IPR025559">
    <property type="entry name" value="Eis_dom"/>
</dbReference>
<dbReference type="Pfam" id="PF17668">
    <property type="entry name" value="Acetyltransf_17"/>
    <property type="match status" value="1"/>
</dbReference>
<gene>
    <name evidence="6" type="ORF">SAMN05660748_0109</name>
</gene>
<feature type="domain" description="N-acetyltransferase" evidence="5">
    <location>
        <begin position="7"/>
        <end position="154"/>
    </location>
</feature>
<comment type="subunit">
    <text evidence="4">Homohexamer; trimer of dimers.</text>
</comment>
<dbReference type="EMBL" id="OBQI01000001">
    <property type="protein sequence ID" value="SOC46217.1"/>
    <property type="molecule type" value="Genomic_DNA"/>
</dbReference>
<dbReference type="NCBIfam" id="NF002367">
    <property type="entry name" value="PRK01346.1-4"/>
    <property type="match status" value="1"/>
</dbReference>
<evidence type="ECO:0000259" key="5">
    <source>
        <dbReference type="PROSITE" id="PS51186"/>
    </source>
</evidence>
<feature type="binding site" evidence="4">
    <location>
        <begin position="92"/>
        <end position="97"/>
    </location>
    <ligand>
        <name>acetyl-CoA</name>
        <dbReference type="ChEBI" id="CHEBI:57288"/>
    </ligand>
</feature>
<dbReference type="CDD" id="cd04301">
    <property type="entry name" value="NAT_SF"/>
    <property type="match status" value="1"/>
</dbReference>
<proteinExistence type="inferred from homology"/>
<dbReference type="SUPFAM" id="SSF55729">
    <property type="entry name" value="Acyl-CoA N-acyltransferases (Nat)"/>
    <property type="match status" value="1"/>
</dbReference>
<dbReference type="GO" id="GO:0034069">
    <property type="term" value="F:aminoglycoside N-acetyltransferase activity"/>
    <property type="evidence" value="ECO:0007669"/>
    <property type="project" value="TreeGrafter"/>
</dbReference>
<dbReference type="InterPro" id="IPR022902">
    <property type="entry name" value="NAcTrfase_Eis"/>
</dbReference>
<comment type="similarity">
    <text evidence="1 4">Belongs to the acetyltransferase Eis family.</text>
</comment>